<dbReference type="Proteomes" id="UP000076858">
    <property type="component" value="Unassembled WGS sequence"/>
</dbReference>
<reference evidence="1 2" key="1">
    <citation type="submission" date="2016-03" db="EMBL/GenBank/DDBJ databases">
        <title>EvidentialGene: Evidence-directed Construction of Genes on Genomes.</title>
        <authorList>
            <person name="Gilbert D.G."/>
            <person name="Choi J.-H."/>
            <person name="Mockaitis K."/>
            <person name="Colbourne J."/>
            <person name="Pfrender M."/>
        </authorList>
    </citation>
    <scope>NUCLEOTIDE SEQUENCE [LARGE SCALE GENOMIC DNA]</scope>
    <source>
        <strain evidence="1 2">Xinb3</strain>
        <tissue evidence="1">Complete organism</tissue>
    </source>
</reference>
<comment type="caution">
    <text evidence="1">The sequence shown here is derived from an EMBL/GenBank/DDBJ whole genome shotgun (WGS) entry which is preliminary data.</text>
</comment>
<keyword evidence="2" id="KW-1185">Reference proteome</keyword>
<accession>A0A162NN00</accession>
<evidence type="ECO:0000313" key="1">
    <source>
        <dbReference type="EMBL" id="KZS18129.1"/>
    </source>
</evidence>
<dbReference type="EMBL" id="LRGB01000568">
    <property type="protein sequence ID" value="KZS18129.1"/>
    <property type="molecule type" value="Genomic_DNA"/>
</dbReference>
<evidence type="ECO:0000313" key="2">
    <source>
        <dbReference type="Proteomes" id="UP000076858"/>
    </source>
</evidence>
<dbReference type="AlphaFoldDB" id="A0A162NN00"/>
<sequence length="51" mass="5965">MSSYNICHLITQQNVDQCLWLIDTLLINSNKPNAIVCTEYMVFVAWVSKRF</sequence>
<organism evidence="1 2">
    <name type="scientific">Daphnia magna</name>
    <dbReference type="NCBI Taxonomy" id="35525"/>
    <lineage>
        <taxon>Eukaryota</taxon>
        <taxon>Metazoa</taxon>
        <taxon>Ecdysozoa</taxon>
        <taxon>Arthropoda</taxon>
        <taxon>Crustacea</taxon>
        <taxon>Branchiopoda</taxon>
        <taxon>Diplostraca</taxon>
        <taxon>Cladocera</taxon>
        <taxon>Anomopoda</taxon>
        <taxon>Daphniidae</taxon>
        <taxon>Daphnia</taxon>
    </lineage>
</organism>
<gene>
    <name evidence="1" type="ORF">APZ42_016134</name>
</gene>
<proteinExistence type="predicted"/>
<protein>
    <submittedName>
        <fullName evidence="1">Uncharacterized protein</fullName>
    </submittedName>
</protein>
<name>A0A162NN00_9CRUS</name>